<organism evidence="2 3">
    <name type="scientific">Aphis glycines</name>
    <name type="common">Soybean aphid</name>
    <dbReference type="NCBI Taxonomy" id="307491"/>
    <lineage>
        <taxon>Eukaryota</taxon>
        <taxon>Metazoa</taxon>
        <taxon>Ecdysozoa</taxon>
        <taxon>Arthropoda</taxon>
        <taxon>Hexapoda</taxon>
        <taxon>Insecta</taxon>
        <taxon>Pterygota</taxon>
        <taxon>Neoptera</taxon>
        <taxon>Paraneoptera</taxon>
        <taxon>Hemiptera</taxon>
        <taxon>Sternorrhyncha</taxon>
        <taxon>Aphidomorpha</taxon>
        <taxon>Aphidoidea</taxon>
        <taxon>Aphididae</taxon>
        <taxon>Aphidini</taxon>
        <taxon>Aphis</taxon>
        <taxon>Aphis</taxon>
    </lineage>
</organism>
<dbReference type="Proteomes" id="UP000475862">
    <property type="component" value="Unassembled WGS sequence"/>
</dbReference>
<gene>
    <name evidence="2" type="ORF">AGLY_016124</name>
</gene>
<dbReference type="EMBL" id="VYZN01000079">
    <property type="protein sequence ID" value="KAE9523572.1"/>
    <property type="molecule type" value="Genomic_DNA"/>
</dbReference>
<evidence type="ECO:0000313" key="3">
    <source>
        <dbReference type="Proteomes" id="UP000475862"/>
    </source>
</evidence>
<reference evidence="2 3" key="1">
    <citation type="submission" date="2019-08" db="EMBL/GenBank/DDBJ databases">
        <title>The genome of the soybean aphid Biotype 1, its phylome, world population structure and adaptation to the North American continent.</title>
        <authorList>
            <person name="Giordano R."/>
            <person name="Donthu R.K."/>
            <person name="Hernandez A.G."/>
            <person name="Wright C.L."/>
            <person name="Zimin A.V."/>
        </authorList>
    </citation>
    <scope>NUCLEOTIDE SEQUENCE [LARGE SCALE GENOMIC DNA]</scope>
    <source>
        <tissue evidence="2">Whole aphids</tissue>
    </source>
</reference>
<feature type="transmembrane region" description="Helical" evidence="1">
    <location>
        <begin position="198"/>
        <end position="219"/>
    </location>
</feature>
<dbReference type="AlphaFoldDB" id="A0A6G0SZ89"/>
<evidence type="ECO:0000313" key="2">
    <source>
        <dbReference type="EMBL" id="KAE9523572.1"/>
    </source>
</evidence>
<protein>
    <submittedName>
        <fullName evidence="2">Uncharacterized protein</fullName>
    </submittedName>
</protein>
<accession>A0A6G0SZ89</accession>
<name>A0A6G0SZ89_APHGL</name>
<evidence type="ECO:0000256" key="1">
    <source>
        <dbReference type="SAM" id="Phobius"/>
    </source>
</evidence>
<keyword evidence="1" id="KW-0812">Transmembrane</keyword>
<keyword evidence="1" id="KW-1133">Transmembrane helix</keyword>
<sequence length="534" mass="60749">MLRLTQLWKFPDFSSSCFACRIFNGFGLTRSLLSQSVEVRVEFNVESISDLDFITERRSTPSSFNNLKSPVNNFVRDIAECLPSGFSIGILNTPSAIFTCESTPNLFGFKYSSLGLLTSLSNETVLIEKLFDSFKSVFLIKTCSAGDWSLRMFLFFKVKVSELVSLLLTYVVPSFCGKRFNFVINCLVFFCGDVIRSVFISVIFVTIVELKIFLIIFLLHEQLFILSSSDLFSFSSKFEFSTIVSSSEKIVFGILSLDSTVPGFFIFDASFKSDVSSSFDSNIDTVVEELLIIGILESDLYFDVDDTTKGTIVALENKRCLFSSVSGDVEILNNLKLVALVSVNDWFEKKLLQRYQLLQVVVWLHLLIIPRYALPSAYSYSIIAVRQTPVIRQLFISIHLKFDFLFILDQKQTTRSLSIVLVKFQKTCLKGFHFHIVTIMEASNKLLQFILAVKTRKKSYSTYGSKRSIYTINDHTSMINQSKLTTMYFPRIVVVNLTLLSDRIFLYIENKLSTSIEVIVAYFIKGVSNYNTKS</sequence>
<proteinExistence type="predicted"/>
<keyword evidence="1" id="KW-0472">Membrane</keyword>
<keyword evidence="3" id="KW-1185">Reference proteome</keyword>
<comment type="caution">
    <text evidence="2">The sequence shown here is derived from an EMBL/GenBank/DDBJ whole genome shotgun (WGS) entry which is preliminary data.</text>
</comment>